<dbReference type="EMBL" id="JADFUA010000014">
    <property type="protein sequence ID" value="MBE9610816.1"/>
    <property type="molecule type" value="Genomic_DNA"/>
</dbReference>
<accession>A0A8J7FPK8</accession>
<proteinExistence type="predicted"/>
<dbReference type="Proteomes" id="UP000604481">
    <property type="component" value="Unassembled WGS sequence"/>
</dbReference>
<name>A0A8J7FPK8_9NEIS</name>
<dbReference type="RefSeq" id="WP_194117364.1">
    <property type="nucleotide sequence ID" value="NZ_JADFUA010000014.1"/>
</dbReference>
<reference evidence="1 2" key="1">
    <citation type="submission" date="2020-10" db="EMBL/GenBank/DDBJ databases">
        <title>The genome sequence of Chitinilyticum litopenaei 4Y14.</title>
        <authorList>
            <person name="Liu Y."/>
        </authorList>
    </citation>
    <scope>NUCLEOTIDE SEQUENCE [LARGE SCALE GENOMIC DNA]</scope>
    <source>
        <strain evidence="1 2">4Y14</strain>
    </source>
</reference>
<evidence type="ECO:0000313" key="2">
    <source>
        <dbReference type="Proteomes" id="UP000604481"/>
    </source>
</evidence>
<dbReference type="AlphaFoldDB" id="A0A8J7FPK8"/>
<sequence>MNYLLIGHLSDQTRHVRNARQTPPHHIKICTPDSNWMSQNMIHHTDVVWLARFIRHIVTQIARKIVSPVQALQGDKPTMPQLLASILAIAAVISLQQGTSARAAT</sequence>
<protein>
    <submittedName>
        <fullName evidence="1">Uncharacterized protein</fullName>
    </submittedName>
</protein>
<keyword evidence="2" id="KW-1185">Reference proteome</keyword>
<evidence type="ECO:0000313" key="1">
    <source>
        <dbReference type="EMBL" id="MBE9610816.1"/>
    </source>
</evidence>
<organism evidence="1 2">
    <name type="scientific">Chitinilyticum piscinae</name>
    <dbReference type="NCBI Taxonomy" id="2866724"/>
    <lineage>
        <taxon>Bacteria</taxon>
        <taxon>Pseudomonadati</taxon>
        <taxon>Pseudomonadota</taxon>
        <taxon>Betaproteobacteria</taxon>
        <taxon>Neisseriales</taxon>
        <taxon>Chitinibacteraceae</taxon>
        <taxon>Chitinilyticum</taxon>
    </lineage>
</organism>
<comment type="caution">
    <text evidence="1">The sequence shown here is derived from an EMBL/GenBank/DDBJ whole genome shotgun (WGS) entry which is preliminary data.</text>
</comment>
<gene>
    <name evidence="1" type="ORF">INR99_15865</name>
</gene>